<comment type="caution">
    <text evidence="2">The sequence shown here is derived from an EMBL/GenBank/DDBJ whole genome shotgun (WGS) entry which is preliminary data.</text>
</comment>
<protein>
    <submittedName>
        <fullName evidence="2">Uncharacterized protein</fullName>
    </submittedName>
</protein>
<dbReference type="AlphaFoldDB" id="A0A6G0VSU7"/>
<sequence length="117" mass="13362">MQTNNSKSWSEEKMPRKRLQFHQLSSRSKRRRVNESAGCSHWSDDSDNKINTTASNANNTNCSIVLDPESSENYNYNTEIEKLQTTFSENNQSPSSTSSDNEQFFQFNFDLSPPGSP</sequence>
<keyword evidence="3" id="KW-1185">Reference proteome</keyword>
<name>A0A6G0VSU7_APHCR</name>
<feature type="compositionally biased region" description="Low complexity" evidence="1">
    <location>
        <begin position="88"/>
        <end position="101"/>
    </location>
</feature>
<feature type="region of interest" description="Disordered" evidence="1">
    <location>
        <begin position="1"/>
        <end position="59"/>
    </location>
</feature>
<accession>A0A6G0VSU7</accession>
<organism evidence="2 3">
    <name type="scientific">Aphis craccivora</name>
    <name type="common">Cowpea aphid</name>
    <dbReference type="NCBI Taxonomy" id="307492"/>
    <lineage>
        <taxon>Eukaryota</taxon>
        <taxon>Metazoa</taxon>
        <taxon>Ecdysozoa</taxon>
        <taxon>Arthropoda</taxon>
        <taxon>Hexapoda</taxon>
        <taxon>Insecta</taxon>
        <taxon>Pterygota</taxon>
        <taxon>Neoptera</taxon>
        <taxon>Paraneoptera</taxon>
        <taxon>Hemiptera</taxon>
        <taxon>Sternorrhyncha</taxon>
        <taxon>Aphidomorpha</taxon>
        <taxon>Aphidoidea</taxon>
        <taxon>Aphididae</taxon>
        <taxon>Aphidini</taxon>
        <taxon>Aphis</taxon>
        <taxon>Aphis</taxon>
    </lineage>
</organism>
<reference evidence="2 3" key="1">
    <citation type="submission" date="2019-08" db="EMBL/GenBank/DDBJ databases">
        <title>Whole genome of Aphis craccivora.</title>
        <authorList>
            <person name="Voronova N.V."/>
            <person name="Shulinski R.S."/>
            <person name="Bandarenka Y.V."/>
            <person name="Zhorov D.G."/>
            <person name="Warner D."/>
        </authorList>
    </citation>
    <scope>NUCLEOTIDE SEQUENCE [LARGE SCALE GENOMIC DNA]</scope>
    <source>
        <strain evidence="2">180601</strain>
        <tissue evidence="2">Whole Body</tissue>
    </source>
</reference>
<evidence type="ECO:0000256" key="1">
    <source>
        <dbReference type="SAM" id="MobiDB-lite"/>
    </source>
</evidence>
<evidence type="ECO:0000313" key="2">
    <source>
        <dbReference type="EMBL" id="KAF0705246.1"/>
    </source>
</evidence>
<dbReference type="EMBL" id="VUJU01013296">
    <property type="protein sequence ID" value="KAF0705246.1"/>
    <property type="molecule type" value="Genomic_DNA"/>
</dbReference>
<evidence type="ECO:0000313" key="3">
    <source>
        <dbReference type="Proteomes" id="UP000478052"/>
    </source>
</evidence>
<feature type="non-terminal residue" evidence="2">
    <location>
        <position position="117"/>
    </location>
</feature>
<dbReference type="OrthoDB" id="8035197at2759"/>
<feature type="region of interest" description="Disordered" evidence="1">
    <location>
        <begin position="87"/>
        <end position="117"/>
    </location>
</feature>
<proteinExistence type="predicted"/>
<gene>
    <name evidence="2" type="ORF">FWK35_00037137</name>
</gene>
<dbReference type="Proteomes" id="UP000478052">
    <property type="component" value="Unassembled WGS sequence"/>
</dbReference>